<dbReference type="PANTHER" id="PTHR30266:SF2">
    <property type="entry name" value="LARGE-CONDUCTANCE MECHANOSENSITIVE CHANNEL"/>
    <property type="match status" value="1"/>
</dbReference>
<organism evidence="6 7">
    <name type="scientific">Candidatus Roizmanbacteria bacterium RIFCSPLOWO2_02_FULL_36_11</name>
    <dbReference type="NCBI Taxonomy" id="1802071"/>
    <lineage>
        <taxon>Bacteria</taxon>
        <taxon>Candidatus Roizmaniibacteriota</taxon>
    </lineage>
</organism>
<dbReference type="InterPro" id="IPR036019">
    <property type="entry name" value="MscL_channel"/>
</dbReference>
<reference evidence="6 7" key="1">
    <citation type="journal article" date="2016" name="Nat. Commun.">
        <title>Thousands of microbial genomes shed light on interconnected biogeochemical processes in an aquifer system.</title>
        <authorList>
            <person name="Anantharaman K."/>
            <person name="Brown C.T."/>
            <person name="Hug L.A."/>
            <person name="Sharon I."/>
            <person name="Castelle C.J."/>
            <person name="Probst A.J."/>
            <person name="Thomas B.C."/>
            <person name="Singh A."/>
            <person name="Wilkins M.J."/>
            <person name="Karaoz U."/>
            <person name="Brodie E.L."/>
            <person name="Williams K.H."/>
            <person name="Hubbard S.S."/>
            <person name="Banfield J.F."/>
        </authorList>
    </citation>
    <scope>NUCLEOTIDE SEQUENCE [LARGE SCALE GENOMIC DNA]</scope>
</reference>
<feature type="transmembrane region" description="Helical" evidence="5">
    <location>
        <begin position="70"/>
        <end position="88"/>
    </location>
</feature>
<evidence type="ECO:0008006" key="8">
    <source>
        <dbReference type="Google" id="ProtNLM"/>
    </source>
</evidence>
<accession>A0A1F7JGQ0</accession>
<protein>
    <recommendedName>
        <fullName evidence="8">Mechanosensitive ion channel protein MscL</fullName>
    </recommendedName>
</protein>
<keyword evidence="4 5" id="KW-0472">Membrane</keyword>
<gene>
    <name evidence="6" type="ORF">A3H78_05420</name>
</gene>
<evidence type="ECO:0000256" key="1">
    <source>
        <dbReference type="ARBA" id="ARBA00004141"/>
    </source>
</evidence>
<name>A0A1F7JGQ0_9BACT</name>
<dbReference type="InterPro" id="IPR037673">
    <property type="entry name" value="MSC/AndL"/>
</dbReference>
<dbReference type="AlphaFoldDB" id="A0A1F7JGQ0"/>
<evidence type="ECO:0000256" key="2">
    <source>
        <dbReference type="ARBA" id="ARBA00022692"/>
    </source>
</evidence>
<evidence type="ECO:0000313" key="7">
    <source>
        <dbReference type="Proteomes" id="UP000177418"/>
    </source>
</evidence>
<sequence length="103" mass="11088">MMKGFVEFIREQGVMGLAVGFILGGAVSKLVASLVKDIINPILGIILGAAGDLSNSYLAIGTAKIMWGSFINTIIDFLVIALVVYYGVKLLRLDKLDKKKTNN</sequence>
<evidence type="ECO:0000256" key="3">
    <source>
        <dbReference type="ARBA" id="ARBA00022989"/>
    </source>
</evidence>
<comment type="subcellular location">
    <subcellularLocation>
        <location evidence="1">Membrane</location>
        <topology evidence="1">Multi-pass membrane protein</topology>
    </subcellularLocation>
</comment>
<dbReference type="Pfam" id="PF01741">
    <property type="entry name" value="MscL"/>
    <property type="match status" value="1"/>
</dbReference>
<dbReference type="Proteomes" id="UP000177418">
    <property type="component" value="Unassembled WGS sequence"/>
</dbReference>
<dbReference type="PANTHER" id="PTHR30266">
    <property type="entry name" value="MECHANOSENSITIVE CHANNEL MSCL"/>
    <property type="match status" value="1"/>
</dbReference>
<feature type="transmembrane region" description="Helical" evidence="5">
    <location>
        <begin position="12"/>
        <end position="32"/>
    </location>
</feature>
<keyword evidence="3 5" id="KW-1133">Transmembrane helix</keyword>
<dbReference type="EMBL" id="MGAV01000013">
    <property type="protein sequence ID" value="OGK54783.1"/>
    <property type="molecule type" value="Genomic_DNA"/>
</dbReference>
<dbReference type="GO" id="GO:0016020">
    <property type="term" value="C:membrane"/>
    <property type="evidence" value="ECO:0007669"/>
    <property type="project" value="UniProtKB-SubCell"/>
</dbReference>
<dbReference type="Gene3D" id="1.10.1200.120">
    <property type="entry name" value="Large-conductance mechanosensitive channel, MscL, domain 1"/>
    <property type="match status" value="1"/>
</dbReference>
<evidence type="ECO:0000313" key="6">
    <source>
        <dbReference type="EMBL" id="OGK54783.1"/>
    </source>
</evidence>
<evidence type="ECO:0000256" key="5">
    <source>
        <dbReference type="SAM" id="Phobius"/>
    </source>
</evidence>
<dbReference type="SUPFAM" id="SSF81330">
    <property type="entry name" value="Gated mechanosensitive channel"/>
    <property type="match status" value="1"/>
</dbReference>
<comment type="caution">
    <text evidence="6">The sequence shown here is derived from an EMBL/GenBank/DDBJ whole genome shotgun (WGS) entry which is preliminary data.</text>
</comment>
<proteinExistence type="predicted"/>
<evidence type="ECO:0000256" key="4">
    <source>
        <dbReference type="ARBA" id="ARBA00023136"/>
    </source>
</evidence>
<dbReference type="GO" id="GO:0008381">
    <property type="term" value="F:mechanosensitive monoatomic ion channel activity"/>
    <property type="evidence" value="ECO:0007669"/>
    <property type="project" value="TreeGrafter"/>
</dbReference>
<keyword evidence="2 5" id="KW-0812">Transmembrane</keyword>